<comment type="caution">
    <text evidence="3">The sequence shown here is derived from an EMBL/GenBank/DDBJ whole genome shotgun (WGS) entry which is preliminary data.</text>
</comment>
<proteinExistence type="predicted"/>
<reference evidence="3 4" key="1">
    <citation type="journal article" date="2017" name="Nat. Commun.">
        <title>Genome assembly with in vitro proximity ligation data and whole-genome triplication in lettuce.</title>
        <authorList>
            <person name="Reyes-Chin-Wo S."/>
            <person name="Wang Z."/>
            <person name="Yang X."/>
            <person name="Kozik A."/>
            <person name="Arikit S."/>
            <person name="Song C."/>
            <person name="Xia L."/>
            <person name="Froenicke L."/>
            <person name="Lavelle D.O."/>
            <person name="Truco M.J."/>
            <person name="Xia R."/>
            <person name="Zhu S."/>
            <person name="Xu C."/>
            <person name="Xu H."/>
            <person name="Xu X."/>
            <person name="Cox K."/>
            <person name="Korf I."/>
            <person name="Meyers B.C."/>
            <person name="Michelmore R.W."/>
        </authorList>
    </citation>
    <scope>NUCLEOTIDE SEQUENCE [LARGE SCALE GENOMIC DNA]</scope>
    <source>
        <strain evidence="4">cv. Salinas</strain>
        <tissue evidence="3">Seedlings</tissue>
    </source>
</reference>
<dbReference type="InterPro" id="IPR028889">
    <property type="entry name" value="USP"/>
</dbReference>
<dbReference type="EMBL" id="NBSK02000007">
    <property type="protein sequence ID" value="KAJ0196973.1"/>
    <property type="molecule type" value="Genomic_DNA"/>
</dbReference>
<feature type="transmembrane region" description="Helical" evidence="1">
    <location>
        <begin position="51"/>
        <end position="74"/>
    </location>
</feature>
<evidence type="ECO:0000259" key="2">
    <source>
        <dbReference type="PROSITE" id="PS50235"/>
    </source>
</evidence>
<keyword evidence="1" id="KW-1133">Transmembrane helix</keyword>
<dbReference type="Gene3D" id="3.90.70.10">
    <property type="entry name" value="Cysteine proteinases"/>
    <property type="match status" value="1"/>
</dbReference>
<dbReference type="Proteomes" id="UP000235145">
    <property type="component" value="Unassembled WGS sequence"/>
</dbReference>
<sequence>MTLLIVLIHCADKWKTSISWMLISVSGIFIPCIGIKFGYQILGICKIMTYLFIVYLGNVLVYNGGVHGGHYYAFIRPTLSDKWFKFDDERVFT</sequence>
<dbReference type="InterPro" id="IPR001394">
    <property type="entry name" value="Peptidase_C19_UCH"/>
</dbReference>
<evidence type="ECO:0000256" key="1">
    <source>
        <dbReference type="SAM" id="Phobius"/>
    </source>
</evidence>
<dbReference type="SUPFAM" id="SSF54001">
    <property type="entry name" value="Cysteine proteinases"/>
    <property type="match status" value="1"/>
</dbReference>
<dbReference type="PROSITE" id="PS50235">
    <property type="entry name" value="USP_3"/>
    <property type="match status" value="1"/>
</dbReference>
<keyword evidence="1" id="KW-0812">Transmembrane</keyword>
<gene>
    <name evidence="3" type="ORF">LSAT_V11C700351310</name>
</gene>
<dbReference type="GO" id="GO:0016579">
    <property type="term" value="P:protein deubiquitination"/>
    <property type="evidence" value="ECO:0007669"/>
    <property type="project" value="InterPro"/>
</dbReference>
<evidence type="ECO:0000313" key="4">
    <source>
        <dbReference type="Proteomes" id="UP000235145"/>
    </source>
</evidence>
<protein>
    <recommendedName>
        <fullName evidence="2">USP domain-containing protein</fullName>
    </recommendedName>
</protein>
<keyword evidence="1" id="KW-0472">Membrane</keyword>
<dbReference type="GO" id="GO:0004843">
    <property type="term" value="F:cysteine-type deubiquitinase activity"/>
    <property type="evidence" value="ECO:0007669"/>
    <property type="project" value="InterPro"/>
</dbReference>
<name>A0A9R1V283_LACSA</name>
<dbReference type="AlphaFoldDB" id="A0A9R1V283"/>
<evidence type="ECO:0000313" key="3">
    <source>
        <dbReference type="EMBL" id="KAJ0196973.1"/>
    </source>
</evidence>
<accession>A0A9R1V283</accession>
<keyword evidence="4" id="KW-1185">Reference proteome</keyword>
<dbReference type="Pfam" id="PF00443">
    <property type="entry name" value="UCH"/>
    <property type="match status" value="1"/>
</dbReference>
<dbReference type="InterPro" id="IPR038765">
    <property type="entry name" value="Papain-like_cys_pep_sf"/>
</dbReference>
<feature type="transmembrane region" description="Helical" evidence="1">
    <location>
        <begin position="20"/>
        <end position="39"/>
    </location>
</feature>
<organism evidence="3 4">
    <name type="scientific">Lactuca sativa</name>
    <name type="common">Garden lettuce</name>
    <dbReference type="NCBI Taxonomy" id="4236"/>
    <lineage>
        <taxon>Eukaryota</taxon>
        <taxon>Viridiplantae</taxon>
        <taxon>Streptophyta</taxon>
        <taxon>Embryophyta</taxon>
        <taxon>Tracheophyta</taxon>
        <taxon>Spermatophyta</taxon>
        <taxon>Magnoliopsida</taxon>
        <taxon>eudicotyledons</taxon>
        <taxon>Gunneridae</taxon>
        <taxon>Pentapetalae</taxon>
        <taxon>asterids</taxon>
        <taxon>campanulids</taxon>
        <taxon>Asterales</taxon>
        <taxon>Asteraceae</taxon>
        <taxon>Cichorioideae</taxon>
        <taxon>Cichorieae</taxon>
        <taxon>Lactucinae</taxon>
        <taxon>Lactuca</taxon>
    </lineage>
</organism>
<feature type="domain" description="USP" evidence="2">
    <location>
        <begin position="1"/>
        <end position="93"/>
    </location>
</feature>